<accession>A0A7S1JFH4</accession>
<dbReference type="PRINTS" id="PR00190">
    <property type="entry name" value="ACTIN"/>
</dbReference>
<protein>
    <recommendedName>
        <fullName evidence="4">Actin</fullName>
    </recommendedName>
</protein>
<evidence type="ECO:0008006" key="4">
    <source>
        <dbReference type="Google" id="ProtNLM"/>
    </source>
</evidence>
<dbReference type="Gene3D" id="3.30.420.40">
    <property type="match status" value="2"/>
</dbReference>
<comment type="catalytic activity">
    <reaction evidence="1">
        <text>ATP + H2O = ADP + phosphate + H(+)</text>
        <dbReference type="Rhea" id="RHEA:13065"/>
        <dbReference type="ChEBI" id="CHEBI:15377"/>
        <dbReference type="ChEBI" id="CHEBI:15378"/>
        <dbReference type="ChEBI" id="CHEBI:30616"/>
        <dbReference type="ChEBI" id="CHEBI:43474"/>
        <dbReference type="ChEBI" id="CHEBI:456216"/>
    </reaction>
</comment>
<gene>
    <name evidence="3" type="ORF">EGYM00392_LOCUS52897</name>
</gene>
<dbReference type="InterPro" id="IPR004000">
    <property type="entry name" value="Actin"/>
</dbReference>
<evidence type="ECO:0000313" key="3">
    <source>
        <dbReference type="EMBL" id="CAD9041722.1"/>
    </source>
</evidence>
<dbReference type="CDD" id="cd10216">
    <property type="entry name" value="ASKHA_NBD_Arp1"/>
    <property type="match status" value="1"/>
</dbReference>
<name>A0A7S1JFH4_9EUGL</name>
<sequence length="369" mass="40650">MATSHLVIDSGTGCIKAGFAGDEYPQCTFSNILGSAKYSKCMTGAVEGFHVGDSVQKHRGMLKLSYPMRHGMIEDWEGMEKIWAHVYSTMNVMSEEHNVLLTETPFTPQRMKERVAEVFFETFNVLGMCYALQPVLALYASGNNTGVVLSSGDGVTHAVPIYEGYSIPHAMARINLAGRDVTEHLQLQLRKSGHHFTTGAEFEILRQMKEHVCRVALLPQMEIQVEDKGGLNYKEHKLPDGNVIKVGAEQFLAPEVLFNPSMIGSECTPIHEVISTTIAKSDTDIRAHLYTSIHLAGGTTLLKGFGDRLLAEMRKTCPPKAPIKIRAPPERKYTAWLGGSILASLAAFKNACVTRQKYLEHGVKALSTV</sequence>
<dbReference type="FunFam" id="3.30.420.40:FF:000502">
    <property type="entry name" value="Actin-Related Proteins"/>
    <property type="match status" value="1"/>
</dbReference>
<dbReference type="InterPro" id="IPR043129">
    <property type="entry name" value="ATPase_NBD"/>
</dbReference>
<evidence type="ECO:0000256" key="2">
    <source>
        <dbReference type="RuleBase" id="RU000487"/>
    </source>
</evidence>
<dbReference type="FunFam" id="3.90.640.10:FF:000007">
    <property type="entry name" value="Actin like 7B"/>
    <property type="match status" value="1"/>
</dbReference>
<proteinExistence type="inferred from homology"/>
<dbReference type="PANTHER" id="PTHR11937">
    <property type="entry name" value="ACTIN"/>
    <property type="match status" value="1"/>
</dbReference>
<dbReference type="EMBL" id="HBGA01144588">
    <property type="protein sequence ID" value="CAD9041722.1"/>
    <property type="molecule type" value="Transcribed_RNA"/>
</dbReference>
<dbReference type="AlphaFoldDB" id="A0A7S1JFH4"/>
<dbReference type="SMART" id="SM00268">
    <property type="entry name" value="ACTIN"/>
    <property type="match status" value="1"/>
</dbReference>
<dbReference type="Gene3D" id="3.90.640.10">
    <property type="entry name" value="Actin, Chain A, domain 4"/>
    <property type="match status" value="1"/>
</dbReference>
<reference evidence="3" key="1">
    <citation type="submission" date="2021-01" db="EMBL/GenBank/DDBJ databases">
        <authorList>
            <person name="Corre E."/>
            <person name="Pelletier E."/>
            <person name="Niang G."/>
            <person name="Scheremetjew M."/>
            <person name="Finn R."/>
            <person name="Kale V."/>
            <person name="Holt S."/>
            <person name="Cochrane G."/>
            <person name="Meng A."/>
            <person name="Brown T."/>
            <person name="Cohen L."/>
        </authorList>
    </citation>
    <scope>NUCLEOTIDE SEQUENCE</scope>
    <source>
        <strain evidence="3">NIES-381</strain>
    </source>
</reference>
<dbReference type="SUPFAM" id="SSF53067">
    <property type="entry name" value="Actin-like ATPase domain"/>
    <property type="match status" value="2"/>
</dbReference>
<evidence type="ECO:0000256" key="1">
    <source>
        <dbReference type="ARBA" id="ARBA00049360"/>
    </source>
</evidence>
<organism evidence="3">
    <name type="scientific">Eutreptiella gymnastica</name>
    <dbReference type="NCBI Taxonomy" id="73025"/>
    <lineage>
        <taxon>Eukaryota</taxon>
        <taxon>Discoba</taxon>
        <taxon>Euglenozoa</taxon>
        <taxon>Euglenida</taxon>
        <taxon>Spirocuta</taxon>
        <taxon>Euglenophyceae</taxon>
        <taxon>Eutreptiales</taxon>
        <taxon>Eutreptiaceae</taxon>
        <taxon>Eutreptiella</taxon>
    </lineage>
</organism>
<dbReference type="Pfam" id="PF00022">
    <property type="entry name" value="Actin"/>
    <property type="match status" value="1"/>
</dbReference>
<comment type="similarity">
    <text evidence="2">Belongs to the actin family.</text>
</comment>